<dbReference type="Gene3D" id="3.40.50.12780">
    <property type="entry name" value="N-terminal domain of ligase-like"/>
    <property type="match status" value="1"/>
</dbReference>
<name>A0ABN2HL13_9ACTN</name>
<dbReference type="InterPro" id="IPR045851">
    <property type="entry name" value="AMP-bd_C_sf"/>
</dbReference>
<proteinExistence type="predicted"/>
<feature type="domain" description="AMP-dependent synthetase/ligase" evidence="1">
    <location>
        <begin position="35"/>
        <end position="358"/>
    </location>
</feature>
<feature type="domain" description="AMP-binding enzyme C-terminal" evidence="2">
    <location>
        <begin position="409"/>
        <end position="485"/>
    </location>
</feature>
<accession>A0ABN2HL13</accession>
<dbReference type="InterPro" id="IPR025110">
    <property type="entry name" value="AMP-bd_C"/>
</dbReference>
<reference evidence="3 4" key="1">
    <citation type="journal article" date="2019" name="Int. J. Syst. Evol. Microbiol.">
        <title>The Global Catalogue of Microorganisms (GCM) 10K type strain sequencing project: providing services to taxonomists for standard genome sequencing and annotation.</title>
        <authorList>
            <consortium name="The Broad Institute Genomics Platform"/>
            <consortium name="The Broad Institute Genome Sequencing Center for Infectious Disease"/>
            <person name="Wu L."/>
            <person name="Ma J."/>
        </authorList>
    </citation>
    <scope>NUCLEOTIDE SEQUENCE [LARGE SCALE GENOMIC DNA]</scope>
    <source>
        <strain evidence="3 4">JCM 14718</strain>
    </source>
</reference>
<evidence type="ECO:0000313" key="4">
    <source>
        <dbReference type="Proteomes" id="UP001500618"/>
    </source>
</evidence>
<dbReference type="InterPro" id="IPR020845">
    <property type="entry name" value="AMP-binding_CS"/>
</dbReference>
<evidence type="ECO:0000259" key="2">
    <source>
        <dbReference type="Pfam" id="PF13193"/>
    </source>
</evidence>
<dbReference type="Proteomes" id="UP001500618">
    <property type="component" value="Unassembled WGS sequence"/>
</dbReference>
<gene>
    <name evidence="3" type="ORF">GCM10009765_43820</name>
</gene>
<dbReference type="SUPFAM" id="SSF56801">
    <property type="entry name" value="Acetyl-CoA synthetase-like"/>
    <property type="match status" value="1"/>
</dbReference>
<dbReference type="InterPro" id="IPR042099">
    <property type="entry name" value="ANL_N_sf"/>
</dbReference>
<dbReference type="InterPro" id="IPR000873">
    <property type="entry name" value="AMP-dep_synth/lig_dom"/>
</dbReference>
<dbReference type="Pfam" id="PF13193">
    <property type="entry name" value="AMP-binding_C"/>
    <property type="match status" value="1"/>
</dbReference>
<sequence>MIFSPYGTANVETDSDGRRHYRGLAPSLVDLLVARCREFSSAPVLVGSDDEIVTYAQLFERAARVAGGLRGAGVSRGDRVGLQLPNCVNWVVAYWAIHLAGGVVVTLSSRSTPPEVDHIVADCEVKVVLDDPGRLTEGAPFVIEGQGEDSIASIFYTSGTTGRPKGVIIRHRNAIQNAENQRRMYAAALGDSPLRSIIAVPLSHITGCNSLMLSTVNYGGTSIIRSGFTVESFIEAAVEHRATALVGVPTMYWRIIRDPAFSPAALAHVKSISYGGAPTPPRLVEDIRAAFGEAALQNGFGSTECTGLHTALPNEYALSHSSSVGIAMPVCDIKVDDPDVHGVGELVVRGPNVTTGYWNRPDATRDAFTVDGWLRMGDLGRIDGDGFVYVVDRIKDMISRGGEKVFSGEVEDVLAAAPGVWEVAVVGVPDDELGERVGALIVAEPGTALDTAAVIEHAQHHLLGYKIPELVIAMTEPLPRNSAGKIVKSQLRQSIDWREVPIYRRGPVTRP</sequence>
<dbReference type="PANTHER" id="PTHR43201">
    <property type="entry name" value="ACYL-COA SYNTHETASE"/>
    <property type="match status" value="1"/>
</dbReference>
<organism evidence="3 4">
    <name type="scientific">Fodinicola feengrottensis</name>
    <dbReference type="NCBI Taxonomy" id="435914"/>
    <lineage>
        <taxon>Bacteria</taxon>
        <taxon>Bacillati</taxon>
        <taxon>Actinomycetota</taxon>
        <taxon>Actinomycetes</taxon>
        <taxon>Mycobacteriales</taxon>
        <taxon>Fodinicola</taxon>
    </lineage>
</organism>
<comment type="caution">
    <text evidence="3">The sequence shown here is derived from an EMBL/GenBank/DDBJ whole genome shotgun (WGS) entry which is preliminary data.</text>
</comment>
<dbReference type="PROSITE" id="PS00455">
    <property type="entry name" value="AMP_BINDING"/>
    <property type="match status" value="1"/>
</dbReference>
<dbReference type="PANTHER" id="PTHR43201:SF32">
    <property type="entry name" value="2-SUCCINYLBENZOATE--COA LIGASE, CHLOROPLASTIC_PEROXISOMAL"/>
    <property type="match status" value="1"/>
</dbReference>
<keyword evidence="4" id="KW-1185">Reference proteome</keyword>
<dbReference type="Gene3D" id="3.30.300.30">
    <property type="match status" value="1"/>
</dbReference>
<dbReference type="Pfam" id="PF00501">
    <property type="entry name" value="AMP-binding"/>
    <property type="match status" value="1"/>
</dbReference>
<evidence type="ECO:0000313" key="3">
    <source>
        <dbReference type="EMBL" id="GAA1689722.1"/>
    </source>
</evidence>
<evidence type="ECO:0000259" key="1">
    <source>
        <dbReference type="Pfam" id="PF00501"/>
    </source>
</evidence>
<protein>
    <submittedName>
        <fullName evidence="3">Class I adenylate-forming enzyme family protein</fullName>
    </submittedName>
</protein>
<dbReference type="EMBL" id="BAAANY010000017">
    <property type="protein sequence ID" value="GAA1689722.1"/>
    <property type="molecule type" value="Genomic_DNA"/>
</dbReference>